<feature type="compositionally biased region" description="Basic and acidic residues" evidence="1">
    <location>
        <begin position="930"/>
        <end position="969"/>
    </location>
</feature>
<feature type="compositionally biased region" description="Basic and acidic residues" evidence="1">
    <location>
        <begin position="875"/>
        <end position="893"/>
    </location>
</feature>
<feature type="compositionally biased region" description="Basic and acidic residues" evidence="1">
    <location>
        <begin position="1297"/>
        <end position="1319"/>
    </location>
</feature>
<feature type="compositionally biased region" description="Acidic residues" evidence="1">
    <location>
        <begin position="1264"/>
        <end position="1273"/>
    </location>
</feature>
<feature type="compositionally biased region" description="Polar residues" evidence="1">
    <location>
        <begin position="1043"/>
        <end position="1056"/>
    </location>
</feature>
<dbReference type="Proteomes" id="UP001164746">
    <property type="component" value="Chromosome 1"/>
</dbReference>
<feature type="region of interest" description="Disordered" evidence="1">
    <location>
        <begin position="113"/>
        <end position="154"/>
    </location>
</feature>
<feature type="compositionally biased region" description="Basic and acidic residues" evidence="1">
    <location>
        <begin position="1153"/>
        <end position="1188"/>
    </location>
</feature>
<feature type="compositionally biased region" description="Basic residues" evidence="1">
    <location>
        <begin position="762"/>
        <end position="772"/>
    </location>
</feature>
<reference evidence="2" key="1">
    <citation type="submission" date="2022-11" db="EMBL/GenBank/DDBJ databases">
        <title>Centuries of genome instability and evolution in soft-shell clam transmissible cancer (bioRxiv).</title>
        <authorList>
            <person name="Hart S.F.M."/>
            <person name="Yonemitsu M.A."/>
            <person name="Giersch R.M."/>
            <person name="Beal B.F."/>
            <person name="Arriagada G."/>
            <person name="Davis B.W."/>
            <person name="Ostrander E.A."/>
            <person name="Goff S.P."/>
            <person name="Metzger M.J."/>
        </authorList>
    </citation>
    <scope>NUCLEOTIDE SEQUENCE</scope>
    <source>
        <strain evidence="2">MELC-2E11</strain>
        <tissue evidence="2">Siphon/mantle</tissue>
    </source>
</reference>
<feature type="compositionally biased region" description="Basic and acidic residues" evidence="1">
    <location>
        <begin position="674"/>
        <end position="687"/>
    </location>
</feature>
<feature type="compositionally biased region" description="Basic and acidic residues" evidence="1">
    <location>
        <begin position="849"/>
        <end position="867"/>
    </location>
</feature>
<evidence type="ECO:0000313" key="2">
    <source>
        <dbReference type="EMBL" id="WAQ95082.1"/>
    </source>
</evidence>
<feature type="compositionally biased region" description="Acidic residues" evidence="1">
    <location>
        <begin position="1057"/>
        <end position="1069"/>
    </location>
</feature>
<feature type="region of interest" description="Disordered" evidence="1">
    <location>
        <begin position="533"/>
        <end position="1197"/>
    </location>
</feature>
<feature type="region of interest" description="Disordered" evidence="1">
    <location>
        <begin position="177"/>
        <end position="277"/>
    </location>
</feature>
<feature type="compositionally biased region" description="Basic and acidic residues" evidence="1">
    <location>
        <begin position="823"/>
        <end position="841"/>
    </location>
</feature>
<feature type="compositionally biased region" description="Basic and acidic residues" evidence="1">
    <location>
        <begin position="595"/>
        <end position="604"/>
    </location>
</feature>
<feature type="region of interest" description="Disordered" evidence="1">
    <location>
        <begin position="341"/>
        <end position="436"/>
    </location>
</feature>
<feature type="compositionally biased region" description="Polar residues" evidence="1">
    <location>
        <begin position="127"/>
        <end position="139"/>
    </location>
</feature>
<feature type="region of interest" description="Disordered" evidence="1">
    <location>
        <begin position="1238"/>
        <end position="1319"/>
    </location>
</feature>
<evidence type="ECO:0000256" key="1">
    <source>
        <dbReference type="SAM" id="MobiDB-lite"/>
    </source>
</evidence>
<feature type="compositionally biased region" description="Basic and acidic residues" evidence="1">
    <location>
        <begin position="646"/>
        <end position="657"/>
    </location>
</feature>
<feature type="compositionally biased region" description="Polar residues" evidence="1">
    <location>
        <begin position="178"/>
        <end position="196"/>
    </location>
</feature>
<feature type="compositionally biased region" description="Basic and acidic residues" evidence="1">
    <location>
        <begin position="359"/>
        <end position="376"/>
    </location>
</feature>
<feature type="compositionally biased region" description="Basic and acidic residues" evidence="1">
    <location>
        <begin position="1238"/>
        <end position="1251"/>
    </location>
</feature>
<gene>
    <name evidence="2" type="ORF">MAR_007553</name>
</gene>
<feature type="compositionally biased region" description="Basic and acidic residues" evidence="1">
    <location>
        <begin position="385"/>
        <end position="397"/>
    </location>
</feature>
<organism evidence="2 3">
    <name type="scientific">Mya arenaria</name>
    <name type="common">Soft-shell clam</name>
    <dbReference type="NCBI Taxonomy" id="6604"/>
    <lineage>
        <taxon>Eukaryota</taxon>
        <taxon>Metazoa</taxon>
        <taxon>Spiralia</taxon>
        <taxon>Lophotrochozoa</taxon>
        <taxon>Mollusca</taxon>
        <taxon>Bivalvia</taxon>
        <taxon>Autobranchia</taxon>
        <taxon>Heteroconchia</taxon>
        <taxon>Euheterodonta</taxon>
        <taxon>Imparidentia</taxon>
        <taxon>Neoheterodontei</taxon>
        <taxon>Myida</taxon>
        <taxon>Myoidea</taxon>
        <taxon>Myidae</taxon>
        <taxon>Mya</taxon>
    </lineage>
</organism>
<feature type="compositionally biased region" description="Acidic residues" evidence="1">
    <location>
        <begin position="798"/>
        <end position="809"/>
    </location>
</feature>
<evidence type="ECO:0000313" key="3">
    <source>
        <dbReference type="Proteomes" id="UP001164746"/>
    </source>
</evidence>
<feature type="compositionally biased region" description="Basic and acidic residues" evidence="1">
    <location>
        <begin position="1396"/>
        <end position="1405"/>
    </location>
</feature>
<feature type="compositionally biased region" description="Basic residues" evidence="1">
    <location>
        <begin position="894"/>
        <end position="903"/>
    </location>
</feature>
<feature type="compositionally biased region" description="Basic residues" evidence="1">
    <location>
        <begin position="728"/>
        <end position="742"/>
    </location>
</feature>
<keyword evidence="3" id="KW-1185">Reference proteome</keyword>
<name>A0ABY7DBP4_MYAAR</name>
<feature type="compositionally biased region" description="Basic and acidic residues" evidence="1">
    <location>
        <begin position="979"/>
        <end position="1003"/>
    </location>
</feature>
<feature type="region of interest" description="Disordered" evidence="1">
    <location>
        <begin position="42"/>
        <end position="61"/>
    </location>
</feature>
<feature type="compositionally biased region" description="Basic and acidic residues" evidence="1">
    <location>
        <begin position="412"/>
        <end position="423"/>
    </location>
</feature>
<feature type="compositionally biased region" description="Basic and acidic residues" evidence="1">
    <location>
        <begin position="201"/>
        <end position="277"/>
    </location>
</feature>
<dbReference type="EMBL" id="CP111012">
    <property type="protein sequence ID" value="WAQ95082.1"/>
    <property type="molecule type" value="Genomic_DNA"/>
</dbReference>
<protein>
    <submittedName>
        <fullName evidence="2">Uncharacterized protein</fullName>
    </submittedName>
</protein>
<proteinExistence type="predicted"/>
<feature type="compositionally biased region" description="Acidic residues" evidence="1">
    <location>
        <begin position="1019"/>
        <end position="1032"/>
    </location>
</feature>
<feature type="compositionally biased region" description="Polar residues" evidence="1">
    <location>
        <begin position="617"/>
        <end position="627"/>
    </location>
</feature>
<sequence>MSYSSTAIARGDQCNLVLFHPKHGYPPISKCLSSETNLASKQSSLGSESREGTRGDTSYEADGKTAIGIEPGAQNMLQVKKVVEDLSQSMVQSSQFITVLYDKCVLYSRRSTDVGGSRMSSLGDGPQESTSDTSETTAPISDVPKAVTSHHTGSHDMSMIAEQSILVDEGEPMFTATPLESETTNDPISSKQTSKLPQRVPRSERVKTLDSKQKTKQDVKEIIDNHKLERSKESSTEEKDKTNDKPKVESNKQAKTKEFLNREEEKSNEKSKVQLGKDVKVVEKKNVERVNRMKEKKKKEKLCNISVVDAQPKEIEHDLGQEADVSAFGFGMNFSADLVSGSPIASEKQSNNPTTENEDQIKDSKGAAEKDRRRDTFVVPKAIVSKRDDRKKQEEGKNSVTNKSKILSSKKSSKELSKSEKTKVSKSAKQSGPLPEIVVQQNYNGIENPFKPTNVLLRSPPGAYISPYKQPDTVVEDKVDLNGFLATFKQSSEAARSQSPIFEPTFSDEPTRYFNTDMELTAVIDSSRLLEGFRSSKTSPNIPPDVSKDLAVRVKHSEQTVEKTGTENKKNENTEKVLENKHTDTLGNTVTKSKQKADKQESQKAARSKHSAKEQETLNQSDNSENSGAAVEVRTKKPGVFTFNVGRKEADGTRKPVPENTSRARSKKKIAVTPEKEERKTGDDRDMFNFGDRTPTVSLDQLPKPAAKNVYDLSMNESCPDEKPEKSKRSRSKSGTRSKSKTRKNDSEDEDWVPEKSSRARSASRSRGRSQRRKAEEKTEIAQQRRGRSQSRARKTDDDVEVSDVDDSNSVETVTRRGRSKSRAREVENDEEKKDEVETFSRRGRSKSRAREVENDEEKKDEVETVTRRGRSKSRAREVENDEEKKDEVETFSRRGRSKSRARAVKDNEEKIDEVETVSRHGRSKSCARQVEDNEEKKDKVETVSRREGSKSRAREVGDNEEKKDEVETVSRQGRSKSRAREVKNKEQPKDQVESVEQEKESISSRCRSRSRARKIVIDETDDDVDDEDDVIVVEGKRDAKTNVMSKSKAQKSTECNELENDSEKENDDDVKIERKSRGRSKHRKFTETCDAIEDKLSLNEKSHVDKDTKRRSRSRSVLVLNSEESSGEPEDCNKKALEGTFVVEDSDSECDSIPKRTVERKSSRKSGKEVKKTENENAIIAEEKDTGENYNSKQIEDDKFAALDKIVNRDRGRKSKRIKSLDPDDVFDDLEKMEEILAKDEEQQKSVSKENRKRRKSRKDVNYDYDDNESDSEITKPSTEVKRTKSVKKSVRKKKEKPDDKTNNDNMKAKGELVTNEKDSIAMLKKRLTMLTSKTATLGEKAQAVVEEELPDEMDAENGKLRQGDNLYVASSSTSKVKAEQTRLAIARKMLVPKVSKDDKENVDRLSSQLDNV</sequence>
<feature type="compositionally biased region" description="Basic and acidic residues" evidence="1">
    <location>
        <begin position="546"/>
        <end position="584"/>
    </location>
</feature>
<accession>A0ABY7DBP4</accession>
<feature type="compositionally biased region" description="Basic residues" evidence="1">
    <location>
        <begin position="1285"/>
        <end position="1296"/>
    </location>
</feature>
<feature type="compositionally biased region" description="Basic and acidic residues" evidence="1">
    <location>
        <begin position="1093"/>
        <end position="1109"/>
    </location>
</feature>
<feature type="region of interest" description="Disordered" evidence="1">
    <location>
        <begin position="1395"/>
        <end position="1414"/>
    </location>
</feature>